<dbReference type="Proteomes" id="UP000318055">
    <property type="component" value="Chromosome"/>
</dbReference>
<dbReference type="InterPro" id="IPR036866">
    <property type="entry name" value="RibonucZ/Hydroxyglut_hydro"/>
</dbReference>
<dbReference type="AlphaFoldDB" id="A0A518RFD6"/>
<dbReference type="InterPro" id="IPR052159">
    <property type="entry name" value="Competence_DNA_uptake"/>
</dbReference>
<dbReference type="SUPFAM" id="SSF56281">
    <property type="entry name" value="Metallo-hydrolase/oxidoreductase"/>
    <property type="match status" value="1"/>
</dbReference>
<evidence type="ECO:0000313" key="1">
    <source>
        <dbReference type="EMBL" id="QDX26143.1"/>
    </source>
</evidence>
<dbReference type="KEGG" id="ssua:FPZ54_08985"/>
<organism evidence="1 2">
    <name type="scientific">Sphingomonas suaedae</name>
    <dbReference type="NCBI Taxonomy" id="2599297"/>
    <lineage>
        <taxon>Bacteria</taxon>
        <taxon>Pseudomonadati</taxon>
        <taxon>Pseudomonadota</taxon>
        <taxon>Alphaproteobacteria</taxon>
        <taxon>Sphingomonadales</taxon>
        <taxon>Sphingomonadaceae</taxon>
        <taxon>Sphingomonas</taxon>
    </lineage>
</organism>
<proteinExistence type="predicted"/>
<evidence type="ECO:0000313" key="2">
    <source>
        <dbReference type="Proteomes" id="UP000318055"/>
    </source>
</evidence>
<dbReference type="Gene3D" id="3.60.15.10">
    <property type="entry name" value="Ribonuclease Z/Hydroxyacylglutathione hydrolase-like"/>
    <property type="match status" value="1"/>
</dbReference>
<dbReference type="EMBL" id="CP042239">
    <property type="protein sequence ID" value="QDX26143.1"/>
    <property type="molecule type" value="Genomic_DNA"/>
</dbReference>
<sequence length="418" mass="45791">MTALTRVAILFCGQGMATLIEYYPDGDKDSIPEKLVLIDFGGNQRYAEEASAYVVEKLMLQASAGISPSFEAVVISHQDGDHLSLLPTLTEAINTSGIQVTCDNIYTGGANWSKANKKKVEAFAEAMVDEDEEIDVSFNAPFESDYAKAKKREDLGDITSFGNTFVRVIISGLKLSSGGPDIIRNASSTVVAVENGEWSVILPGDATYHTMAEVNGFYKKWGTKPLIPTVFMLEIPHHGALRTAVENYTAKTPLAELDFSIITAFATYLAPQEVVASAGPRNNHAHPVKEVIDVFVPTLSTSYSRNYVAYVFDKKKSKKVEGWEQFSTTKGIRTTVFQIEGTVLYGNLFYNIRDSTALTREVPEFEFEPLGTLDDLVARYGEAAANDPWLRDAMAGRTAAPRDEILRAPPPTSERDAG</sequence>
<dbReference type="PANTHER" id="PTHR30619">
    <property type="entry name" value="DNA INTERNALIZATION/COMPETENCE PROTEIN COMEC/REC2"/>
    <property type="match status" value="1"/>
</dbReference>
<dbReference type="PANTHER" id="PTHR30619:SF1">
    <property type="entry name" value="RECOMBINATION PROTEIN 2"/>
    <property type="match status" value="1"/>
</dbReference>
<protein>
    <submittedName>
        <fullName evidence="1">Uncharacterized protein</fullName>
    </submittedName>
</protein>
<gene>
    <name evidence="1" type="ORF">FPZ54_08985</name>
</gene>
<name>A0A518RFD6_9SPHN</name>
<reference evidence="1 2" key="1">
    <citation type="submission" date="2019-07" db="EMBL/GenBank/DDBJ databases">
        <title>Sphingomonas alkalisoli sp. nov., isolated from rhizosphere soil of Suaedae salsa.</title>
        <authorList>
            <person name="Zhang H."/>
            <person name="Xu L."/>
            <person name="Zhang J.-X."/>
            <person name="Sun J.-Q."/>
        </authorList>
    </citation>
    <scope>NUCLEOTIDE SEQUENCE [LARGE SCALE GENOMIC DNA]</scope>
    <source>
        <strain evidence="1 2">XS-10</strain>
    </source>
</reference>
<keyword evidence="2" id="KW-1185">Reference proteome</keyword>
<accession>A0A518RFD6</accession>
<dbReference type="OrthoDB" id="9761531at2"/>
<dbReference type="RefSeq" id="WP_145846533.1">
    <property type="nucleotide sequence ID" value="NZ_CP042239.1"/>
</dbReference>